<feature type="coiled-coil region" evidence="2">
    <location>
        <begin position="117"/>
        <end position="144"/>
    </location>
</feature>
<comment type="similarity">
    <text evidence="1">Belongs to the membrane fusion protein (MFP) (TC 8.A.1) family.</text>
</comment>
<organism evidence="6 7">
    <name type="scientific">Nitrospina watsonii</name>
    <dbReference type="NCBI Taxonomy" id="1323948"/>
    <lineage>
        <taxon>Bacteria</taxon>
        <taxon>Pseudomonadati</taxon>
        <taxon>Nitrospinota/Tectimicrobiota group</taxon>
        <taxon>Nitrospinota</taxon>
        <taxon>Nitrospinia</taxon>
        <taxon>Nitrospinales</taxon>
        <taxon>Nitrospinaceae</taxon>
        <taxon>Nitrospina</taxon>
    </lineage>
</organism>
<dbReference type="Gene3D" id="1.10.287.470">
    <property type="entry name" value="Helix hairpin bin"/>
    <property type="match status" value="1"/>
</dbReference>
<keyword evidence="7" id="KW-1185">Reference proteome</keyword>
<feature type="domain" description="CusB-like beta-barrel" evidence="5">
    <location>
        <begin position="250"/>
        <end position="327"/>
    </location>
</feature>
<feature type="chain" id="PRO_5046254273" evidence="3">
    <location>
        <begin position="19"/>
        <end position="417"/>
    </location>
</feature>
<gene>
    <name evidence="6" type="ORF">NSPWAT_1736</name>
</gene>
<dbReference type="Pfam" id="PF25954">
    <property type="entry name" value="Beta-barrel_RND_2"/>
    <property type="match status" value="1"/>
</dbReference>
<evidence type="ECO:0000256" key="3">
    <source>
        <dbReference type="SAM" id="SignalP"/>
    </source>
</evidence>
<name>A0ABM9HEC1_9BACT</name>
<sequence>MGLMLCLCLLAPANPAWSQFKFTVPVGVAKAEKMVMQERIELPGTVFPWATTQLSAEIDGRVERILFKEGDRVEKGAPLIKLRIRPLLLERELALAEKRRIETLLQELETGTRKETIEAARHSFDQAQARLHLAENELRRIKRLYQEGVLSLDAYDKAEAESDQARAMLREKGSVLEEFVAGPRIERIQQEKANLEAANARIHLIEDDIQQGTIYAPFDGYITKKITEVGQWLEKGDQAVSMIAASPLKVEVNLPQSQFHTIQIGTPSEVILETRDINAPTTTFQGTVIEKVPQGDPVSRTFPVRIKVSKPNSSLAPGMLVKVRFQPNKKDAEKGLFVPKDALVRTPKGANVWVVRENAEKKMIAYQVPVKTGKLLDSMISIEFLDKKIQAGEWVVVDGNERLKPDTEVRIINKHLN</sequence>
<reference evidence="6 7" key="1">
    <citation type="submission" date="2022-09" db="EMBL/GenBank/DDBJ databases">
        <authorList>
            <person name="Kop L."/>
        </authorList>
    </citation>
    <scope>NUCLEOTIDE SEQUENCE [LARGE SCALE GENOMIC DNA]</scope>
    <source>
        <strain evidence="6 7">347</strain>
    </source>
</reference>
<evidence type="ECO:0000259" key="5">
    <source>
        <dbReference type="Pfam" id="PF25954"/>
    </source>
</evidence>
<accession>A0ABM9HEC1</accession>
<dbReference type="Pfam" id="PF25881">
    <property type="entry name" value="HH_YBHG"/>
    <property type="match status" value="1"/>
</dbReference>
<evidence type="ECO:0000313" key="6">
    <source>
        <dbReference type="EMBL" id="CAI2718595.1"/>
    </source>
</evidence>
<dbReference type="SUPFAM" id="SSF111369">
    <property type="entry name" value="HlyD-like secretion proteins"/>
    <property type="match status" value="2"/>
</dbReference>
<dbReference type="Gene3D" id="2.40.420.20">
    <property type="match status" value="1"/>
</dbReference>
<evidence type="ECO:0000259" key="4">
    <source>
        <dbReference type="Pfam" id="PF25881"/>
    </source>
</evidence>
<dbReference type="NCBIfam" id="TIGR01730">
    <property type="entry name" value="RND_mfp"/>
    <property type="match status" value="1"/>
</dbReference>
<dbReference type="Proteomes" id="UP001157733">
    <property type="component" value="Chromosome"/>
</dbReference>
<dbReference type="PANTHER" id="PTHR30469">
    <property type="entry name" value="MULTIDRUG RESISTANCE PROTEIN MDTA"/>
    <property type="match status" value="1"/>
</dbReference>
<dbReference type="InterPro" id="IPR006143">
    <property type="entry name" value="RND_pump_MFP"/>
</dbReference>
<feature type="signal peptide" evidence="3">
    <location>
        <begin position="1"/>
        <end position="18"/>
    </location>
</feature>
<keyword evidence="2" id="KW-0175">Coiled coil</keyword>
<feature type="domain" description="YbhG-like alpha-helical hairpin" evidence="4">
    <location>
        <begin position="108"/>
        <end position="210"/>
    </location>
</feature>
<dbReference type="InterPro" id="IPR059052">
    <property type="entry name" value="HH_YbhG-like"/>
</dbReference>
<protein>
    <submittedName>
        <fullName evidence="6">HlyD family secretion protein</fullName>
    </submittedName>
</protein>
<dbReference type="PANTHER" id="PTHR30469:SF15">
    <property type="entry name" value="HLYD FAMILY OF SECRETION PROTEINS"/>
    <property type="match status" value="1"/>
</dbReference>
<dbReference type="Gene3D" id="2.40.30.170">
    <property type="match status" value="1"/>
</dbReference>
<dbReference type="InterPro" id="IPR058792">
    <property type="entry name" value="Beta-barrel_RND_2"/>
</dbReference>
<proteinExistence type="inferred from homology"/>
<dbReference type="EMBL" id="OX336137">
    <property type="protein sequence ID" value="CAI2718595.1"/>
    <property type="molecule type" value="Genomic_DNA"/>
</dbReference>
<evidence type="ECO:0000313" key="7">
    <source>
        <dbReference type="Proteomes" id="UP001157733"/>
    </source>
</evidence>
<evidence type="ECO:0000256" key="1">
    <source>
        <dbReference type="ARBA" id="ARBA00009477"/>
    </source>
</evidence>
<keyword evidence="3" id="KW-0732">Signal</keyword>
<evidence type="ECO:0000256" key="2">
    <source>
        <dbReference type="SAM" id="Coils"/>
    </source>
</evidence>
<dbReference type="Gene3D" id="2.40.50.100">
    <property type="match status" value="1"/>
</dbReference>